<protein>
    <recommendedName>
        <fullName evidence="3">PiggyBac transposable element-derived protein domain-containing protein</fullName>
    </recommendedName>
</protein>
<keyword evidence="2" id="KW-1185">Reference proteome</keyword>
<evidence type="ECO:0000313" key="1">
    <source>
        <dbReference type="EMBL" id="RAW41210.1"/>
    </source>
</evidence>
<dbReference type="Proteomes" id="UP000251314">
    <property type="component" value="Unassembled WGS sequence"/>
</dbReference>
<organism evidence="1 2">
    <name type="scientific">Phytophthora cactorum</name>
    <dbReference type="NCBI Taxonomy" id="29920"/>
    <lineage>
        <taxon>Eukaryota</taxon>
        <taxon>Sar</taxon>
        <taxon>Stramenopiles</taxon>
        <taxon>Oomycota</taxon>
        <taxon>Peronosporomycetes</taxon>
        <taxon>Peronosporales</taxon>
        <taxon>Peronosporaceae</taxon>
        <taxon>Phytophthora</taxon>
    </lineage>
</organism>
<name>A0A329SX26_9STRA</name>
<gene>
    <name evidence="1" type="ORF">PC110_g2550</name>
</gene>
<dbReference type="AlphaFoldDB" id="A0A329SX26"/>
<proteinExistence type="predicted"/>
<dbReference type="STRING" id="29920.A0A329SX26"/>
<dbReference type="OrthoDB" id="10581181at2759"/>
<comment type="caution">
    <text evidence="1">The sequence shown here is derived from an EMBL/GenBank/DDBJ whole genome shotgun (WGS) entry which is preliminary data.</text>
</comment>
<dbReference type="EMBL" id="MJFZ01000034">
    <property type="protein sequence ID" value="RAW41210.1"/>
    <property type="molecule type" value="Genomic_DNA"/>
</dbReference>
<reference evidence="1 2" key="1">
    <citation type="submission" date="2018-01" db="EMBL/GenBank/DDBJ databases">
        <title>Draft genome of the strawberry crown rot pathogen Phytophthora cactorum.</title>
        <authorList>
            <person name="Armitage A.D."/>
            <person name="Lysoe E."/>
            <person name="Nellist C.F."/>
            <person name="Harrison R.J."/>
            <person name="Brurberg M.B."/>
        </authorList>
    </citation>
    <scope>NUCLEOTIDE SEQUENCE [LARGE SCALE GENOMIC DNA]</scope>
    <source>
        <strain evidence="1 2">10300</strain>
    </source>
</reference>
<evidence type="ECO:0000313" key="2">
    <source>
        <dbReference type="Proteomes" id="UP000251314"/>
    </source>
</evidence>
<sequence length="216" mass="24465">MLLYFWRQVLHEINVYAVAYEINISQPLTINELMKFLGIMIFMTLNKKGELHCNRSDIEDRLKSVVRTEEAQQLRDELAAVFKIHQHFLEVVRPMSGTNRALNMDNYYASVQVLQALRWKGLYGRAISTTSNMTIYQTPAQNARAADLPNEGTAEVSLALPYLYQIRRVLWAAKAVATPTKTDEEALVMAVDEASVVALYVAVAGVVMTMHELLTQ</sequence>
<evidence type="ECO:0008006" key="3">
    <source>
        <dbReference type="Google" id="ProtNLM"/>
    </source>
</evidence>
<dbReference type="VEuPathDB" id="FungiDB:PC110_g2550"/>
<accession>A0A329SX26</accession>